<protein>
    <recommendedName>
        <fullName evidence="1">F-box domain-containing protein</fullName>
    </recommendedName>
</protein>
<gene>
    <name evidence="2" type="ORF">TWF696_008510</name>
</gene>
<dbReference type="AlphaFoldDB" id="A0AAV9UFZ7"/>
<dbReference type="InterPro" id="IPR036047">
    <property type="entry name" value="F-box-like_dom_sf"/>
</dbReference>
<reference evidence="2 3" key="1">
    <citation type="submission" date="2019-10" db="EMBL/GenBank/DDBJ databases">
        <authorList>
            <person name="Palmer J.M."/>
        </authorList>
    </citation>
    <scope>NUCLEOTIDE SEQUENCE [LARGE SCALE GENOMIC DNA]</scope>
    <source>
        <strain evidence="2 3">TWF696</strain>
    </source>
</reference>
<evidence type="ECO:0000259" key="1">
    <source>
        <dbReference type="Pfam" id="PF12937"/>
    </source>
</evidence>
<feature type="domain" description="F-box" evidence="1">
    <location>
        <begin position="6"/>
        <end position="41"/>
    </location>
</feature>
<evidence type="ECO:0000313" key="2">
    <source>
        <dbReference type="EMBL" id="KAK6341435.1"/>
    </source>
</evidence>
<sequence>MPTGVTSLPVEILHEILSQEFLDEQDLCNASLACKAFTPIAQEYLPRDGDIMLRNSDAGQLVSMLRNLLANERFRGRFTNVEIDWGFRLYQHEITTPPPDKYKWTSEERAVLAILFDENNFHKRWRSAVEDIVEPAALLVPIICQLTNLRKLHIGKPNTGSIEMRRIYSSAWTTHLEELIERVIPPQREGDEGGALDPKAVVTSFPKALRGLTTFTRAYYADDDGFNIDAVIPIFLLPNMEVVELTTFGGNFNTLSRFDGSDFRCPVKRIEFHELECWSDEVARFFRFCEALEVVNVSLVYIGVGVVEDEEELEEAFSIVPMQEALMEKHKGTLKEAMLEAERNYWWFKRRGSKVRGGWKPTWWGNEDWDD</sequence>
<dbReference type="InterPro" id="IPR001810">
    <property type="entry name" value="F-box_dom"/>
</dbReference>
<dbReference type="EMBL" id="JAVHNQ010000007">
    <property type="protein sequence ID" value="KAK6341435.1"/>
    <property type="molecule type" value="Genomic_DNA"/>
</dbReference>
<dbReference type="Proteomes" id="UP001375240">
    <property type="component" value="Unassembled WGS sequence"/>
</dbReference>
<proteinExistence type="predicted"/>
<name>A0AAV9UFZ7_9PEZI</name>
<dbReference type="Pfam" id="PF12937">
    <property type="entry name" value="F-box-like"/>
    <property type="match status" value="1"/>
</dbReference>
<comment type="caution">
    <text evidence="2">The sequence shown here is derived from an EMBL/GenBank/DDBJ whole genome shotgun (WGS) entry which is preliminary data.</text>
</comment>
<keyword evidence="3" id="KW-1185">Reference proteome</keyword>
<dbReference type="SUPFAM" id="SSF81383">
    <property type="entry name" value="F-box domain"/>
    <property type="match status" value="1"/>
</dbReference>
<accession>A0AAV9UFZ7</accession>
<dbReference type="CDD" id="cd09917">
    <property type="entry name" value="F-box_SF"/>
    <property type="match status" value="1"/>
</dbReference>
<dbReference type="Gene3D" id="1.20.1280.50">
    <property type="match status" value="1"/>
</dbReference>
<organism evidence="2 3">
    <name type="scientific">Orbilia brochopaga</name>
    <dbReference type="NCBI Taxonomy" id="3140254"/>
    <lineage>
        <taxon>Eukaryota</taxon>
        <taxon>Fungi</taxon>
        <taxon>Dikarya</taxon>
        <taxon>Ascomycota</taxon>
        <taxon>Pezizomycotina</taxon>
        <taxon>Orbiliomycetes</taxon>
        <taxon>Orbiliales</taxon>
        <taxon>Orbiliaceae</taxon>
        <taxon>Orbilia</taxon>
    </lineage>
</organism>
<evidence type="ECO:0000313" key="3">
    <source>
        <dbReference type="Proteomes" id="UP001375240"/>
    </source>
</evidence>